<evidence type="ECO:0000313" key="4">
    <source>
        <dbReference type="Proteomes" id="UP000236664"/>
    </source>
</evidence>
<name>A0A2K0UPF4_GIBNY</name>
<accession>A0A2K0UPF4</accession>
<feature type="region of interest" description="Disordered" evidence="1">
    <location>
        <begin position="58"/>
        <end position="86"/>
    </location>
</feature>
<keyword evidence="2" id="KW-1133">Transmembrane helix</keyword>
<gene>
    <name evidence="3" type="ORF">FNYG_14869</name>
</gene>
<dbReference type="EMBL" id="MTQA01000418">
    <property type="protein sequence ID" value="PNP59659.1"/>
    <property type="molecule type" value="Genomic_DNA"/>
</dbReference>
<keyword evidence="2" id="KW-0812">Transmembrane</keyword>
<feature type="transmembrane region" description="Helical" evidence="2">
    <location>
        <begin position="6"/>
        <end position="28"/>
    </location>
</feature>
<evidence type="ECO:0000256" key="1">
    <source>
        <dbReference type="SAM" id="MobiDB-lite"/>
    </source>
</evidence>
<feature type="compositionally biased region" description="Polar residues" evidence="1">
    <location>
        <begin position="75"/>
        <end position="86"/>
    </location>
</feature>
<dbReference type="Proteomes" id="UP000236664">
    <property type="component" value="Unassembled WGS sequence"/>
</dbReference>
<comment type="caution">
    <text evidence="3">The sequence shown here is derived from an EMBL/GenBank/DDBJ whole genome shotgun (WGS) entry which is preliminary data.</text>
</comment>
<keyword evidence="2" id="KW-0472">Membrane</keyword>
<organism evidence="3 4">
    <name type="scientific">Gibberella nygamai</name>
    <name type="common">Bean root rot disease fungus</name>
    <name type="synonym">Fusarium nygamai</name>
    <dbReference type="NCBI Taxonomy" id="42673"/>
    <lineage>
        <taxon>Eukaryota</taxon>
        <taxon>Fungi</taxon>
        <taxon>Dikarya</taxon>
        <taxon>Ascomycota</taxon>
        <taxon>Pezizomycotina</taxon>
        <taxon>Sordariomycetes</taxon>
        <taxon>Hypocreomycetidae</taxon>
        <taxon>Hypocreales</taxon>
        <taxon>Nectriaceae</taxon>
        <taxon>Fusarium</taxon>
        <taxon>Fusarium fujikuroi species complex</taxon>
    </lineage>
</organism>
<sequence>MDQTVFPAASSSTNCSILFLLVSGLFAVSNLHKKLYLFVLFKPLQNPPAASFPSMAFSKSSGTTAPLDDEYALSQRPSSMAASTSA</sequence>
<evidence type="ECO:0000256" key="2">
    <source>
        <dbReference type="SAM" id="Phobius"/>
    </source>
</evidence>
<protein>
    <submittedName>
        <fullName evidence="3">Uncharacterized protein</fullName>
    </submittedName>
</protein>
<reference evidence="3 4" key="1">
    <citation type="submission" date="2017-06" db="EMBL/GenBank/DDBJ databases">
        <title>Genome of Fusarium nygamai isolate CS10214.</title>
        <authorList>
            <person name="Gardiner D.M."/>
            <person name="Obanor F."/>
            <person name="Kazan K."/>
        </authorList>
    </citation>
    <scope>NUCLEOTIDE SEQUENCE [LARGE SCALE GENOMIC DNA]</scope>
    <source>
        <strain evidence="3 4">CS10214</strain>
    </source>
</reference>
<proteinExistence type="predicted"/>
<keyword evidence="4" id="KW-1185">Reference proteome</keyword>
<dbReference type="AlphaFoldDB" id="A0A2K0UPF4"/>
<evidence type="ECO:0000313" key="3">
    <source>
        <dbReference type="EMBL" id="PNP59659.1"/>
    </source>
</evidence>